<protein>
    <submittedName>
        <fullName evidence="8">Threonine dehydrogenase-like Zn-dependent dehydrogenase</fullName>
    </submittedName>
</protein>
<dbReference type="InterPro" id="IPR013154">
    <property type="entry name" value="ADH-like_N"/>
</dbReference>
<feature type="domain" description="Alcohol dehydrogenase-like N-terminal" evidence="7">
    <location>
        <begin position="25"/>
        <end position="145"/>
    </location>
</feature>
<keyword evidence="2 5" id="KW-0479">Metal-binding</keyword>
<keyword evidence="3 5" id="KW-0862">Zinc</keyword>
<evidence type="ECO:0000313" key="8">
    <source>
        <dbReference type="EMBL" id="MBB2986044.1"/>
    </source>
</evidence>
<gene>
    <name evidence="8" type="ORF">FHW14_001193</name>
</gene>
<dbReference type="PROSITE" id="PS00059">
    <property type="entry name" value="ADH_ZINC"/>
    <property type="match status" value="1"/>
</dbReference>
<accession>A0A839PTF9</accession>
<evidence type="ECO:0000256" key="3">
    <source>
        <dbReference type="ARBA" id="ARBA00022833"/>
    </source>
</evidence>
<dbReference type="PANTHER" id="PTHR42813:SF2">
    <property type="entry name" value="DEHYDROGENASE, ZINC-CONTAINING, PUTATIVE (AFU_ORTHOLOGUE AFUA_2G02810)-RELATED"/>
    <property type="match status" value="1"/>
</dbReference>
<dbReference type="Pfam" id="PF00107">
    <property type="entry name" value="ADH_zinc_N"/>
    <property type="match status" value="1"/>
</dbReference>
<evidence type="ECO:0000256" key="5">
    <source>
        <dbReference type="RuleBase" id="RU361277"/>
    </source>
</evidence>
<reference evidence="8 9" key="1">
    <citation type="submission" date="2020-08" db="EMBL/GenBank/DDBJ databases">
        <title>Genomic Encyclopedia of Type Strains, Phase IV (KMG-V): Genome sequencing to study the core and pangenomes of soil and plant-associated prokaryotes.</title>
        <authorList>
            <person name="Whitman W."/>
        </authorList>
    </citation>
    <scope>NUCLEOTIDE SEQUENCE [LARGE SCALE GENOMIC DNA]</scope>
    <source>
        <strain evidence="8 9">B3ACCR2</strain>
    </source>
</reference>
<evidence type="ECO:0000313" key="9">
    <source>
        <dbReference type="Proteomes" id="UP000590811"/>
    </source>
</evidence>
<comment type="similarity">
    <text evidence="5">Belongs to the zinc-containing alcohol dehydrogenase family.</text>
</comment>
<dbReference type="CDD" id="cd08283">
    <property type="entry name" value="FDH_like_1"/>
    <property type="match status" value="1"/>
</dbReference>
<name>A0A839PTF9_9MICO</name>
<dbReference type="InterPro" id="IPR011032">
    <property type="entry name" value="GroES-like_sf"/>
</dbReference>
<organism evidence="8 9">
    <name type="scientific">Terracoccus luteus</name>
    <dbReference type="NCBI Taxonomy" id="53356"/>
    <lineage>
        <taxon>Bacteria</taxon>
        <taxon>Bacillati</taxon>
        <taxon>Actinomycetota</taxon>
        <taxon>Actinomycetes</taxon>
        <taxon>Micrococcales</taxon>
        <taxon>Intrasporangiaceae</taxon>
        <taxon>Terracoccus</taxon>
    </lineage>
</organism>
<dbReference type="GO" id="GO:0008270">
    <property type="term" value="F:zinc ion binding"/>
    <property type="evidence" value="ECO:0007669"/>
    <property type="project" value="InterPro"/>
</dbReference>
<comment type="caution">
    <text evidence="8">The sequence shown here is derived from an EMBL/GenBank/DDBJ whole genome shotgun (WGS) entry which is preliminary data.</text>
</comment>
<dbReference type="GO" id="GO:0016491">
    <property type="term" value="F:oxidoreductase activity"/>
    <property type="evidence" value="ECO:0007669"/>
    <property type="project" value="UniProtKB-KW"/>
</dbReference>
<dbReference type="InterPro" id="IPR036291">
    <property type="entry name" value="NAD(P)-bd_dom_sf"/>
</dbReference>
<dbReference type="AlphaFoldDB" id="A0A839PTF9"/>
<evidence type="ECO:0000256" key="2">
    <source>
        <dbReference type="ARBA" id="ARBA00022723"/>
    </source>
</evidence>
<dbReference type="PANTHER" id="PTHR42813">
    <property type="entry name" value="ZINC-TYPE ALCOHOL DEHYDROGENASE-LIKE"/>
    <property type="match status" value="1"/>
</dbReference>
<keyword evidence="4" id="KW-0560">Oxidoreductase</keyword>
<evidence type="ECO:0000256" key="1">
    <source>
        <dbReference type="ARBA" id="ARBA00001947"/>
    </source>
</evidence>
<dbReference type="InterPro" id="IPR002328">
    <property type="entry name" value="ADH_Zn_CS"/>
</dbReference>
<dbReference type="SUPFAM" id="SSF51735">
    <property type="entry name" value="NAD(P)-binding Rossmann-fold domains"/>
    <property type="match status" value="1"/>
</dbReference>
<comment type="cofactor">
    <cofactor evidence="1 5">
        <name>Zn(2+)</name>
        <dbReference type="ChEBI" id="CHEBI:29105"/>
    </cofactor>
</comment>
<dbReference type="Proteomes" id="UP000590811">
    <property type="component" value="Unassembled WGS sequence"/>
</dbReference>
<sequence>MRALTWHGIEDVRITEVPDPVIQEPTDAVVRVTSTAICGSDLHLYKVLAPYLTEGDVLGHEFMGVVEEVGSAVENLAVGDRVVVPFNISCGHCWMCERGLFAQCETTQNVEQGKGASLFGYTSLYGAVPGGQAERVRVPHADFGPVKVPEGMSDERYLYVSDILPTAWQGLKFADVPEGGSLAVLGLGPVGQLAVRAAKLLGIEEVYAVDLVPERLELAREWGAHVVDLSTTKDVPEALRELTDGRGPDSVLEAVGMEAHGNPVSEKVIGLASRMPGPVARAAIESFGIDRVSALHTAFAAVRRGGTVSISGVYGGMADPMPMMDMFDKGLTLRMGQCHVRRWTDEITAVLDQSEDVLGVEGLATHHVPLEQAPEMYRTFQRKEDGCLKVVLTP</sequence>
<dbReference type="RefSeq" id="WP_184508960.1">
    <property type="nucleotide sequence ID" value="NZ_JACHVT010000002.1"/>
</dbReference>
<evidence type="ECO:0000256" key="4">
    <source>
        <dbReference type="ARBA" id="ARBA00023002"/>
    </source>
</evidence>
<evidence type="ECO:0000259" key="6">
    <source>
        <dbReference type="Pfam" id="PF00107"/>
    </source>
</evidence>
<dbReference type="InterPro" id="IPR013149">
    <property type="entry name" value="ADH-like_C"/>
</dbReference>
<dbReference type="SUPFAM" id="SSF50129">
    <property type="entry name" value="GroES-like"/>
    <property type="match status" value="1"/>
</dbReference>
<dbReference type="Gene3D" id="3.90.180.10">
    <property type="entry name" value="Medium-chain alcohol dehydrogenases, catalytic domain"/>
    <property type="match status" value="1"/>
</dbReference>
<feature type="domain" description="Alcohol dehydrogenase-like C-terminal" evidence="6">
    <location>
        <begin position="189"/>
        <end position="258"/>
    </location>
</feature>
<proteinExistence type="inferred from homology"/>
<dbReference type="Pfam" id="PF08240">
    <property type="entry name" value="ADH_N"/>
    <property type="match status" value="1"/>
</dbReference>
<evidence type="ECO:0000259" key="7">
    <source>
        <dbReference type="Pfam" id="PF08240"/>
    </source>
</evidence>
<dbReference type="EMBL" id="JACHVT010000002">
    <property type="protein sequence ID" value="MBB2986044.1"/>
    <property type="molecule type" value="Genomic_DNA"/>
</dbReference>
<dbReference type="Gene3D" id="3.40.50.720">
    <property type="entry name" value="NAD(P)-binding Rossmann-like Domain"/>
    <property type="match status" value="1"/>
</dbReference>